<dbReference type="EMBL" id="BKAG01000030">
    <property type="protein sequence ID" value="GEP44444.1"/>
    <property type="molecule type" value="Genomic_DNA"/>
</dbReference>
<accession>A0A512MCH4</accession>
<sequence length="95" mass="10754">MFILYPQAALFPLGQLFATPGVLVEVTEVEISLALARHAMADWGDLDQEDIDENNRALKEGSRLLSAYHSSSRVKFWIITEWDRSVTTVLLPSEY</sequence>
<protein>
    <recommendedName>
        <fullName evidence="3">Plasmid related protein</fullName>
    </recommendedName>
</protein>
<comment type="caution">
    <text evidence="1">The sequence shown here is derived from an EMBL/GenBank/DDBJ whole genome shotgun (WGS) entry which is preliminary data.</text>
</comment>
<dbReference type="RefSeq" id="WP_146852386.1">
    <property type="nucleotide sequence ID" value="NZ_BKAG01000030.1"/>
</dbReference>
<evidence type="ECO:0008006" key="3">
    <source>
        <dbReference type="Google" id="ProtNLM"/>
    </source>
</evidence>
<name>A0A512MCH4_9BACT</name>
<organism evidence="1 2">
    <name type="scientific">Brevifollis gellanilyticus</name>
    <dbReference type="NCBI Taxonomy" id="748831"/>
    <lineage>
        <taxon>Bacteria</taxon>
        <taxon>Pseudomonadati</taxon>
        <taxon>Verrucomicrobiota</taxon>
        <taxon>Verrucomicrobiia</taxon>
        <taxon>Verrucomicrobiales</taxon>
        <taxon>Verrucomicrobiaceae</taxon>
    </lineage>
</organism>
<reference evidence="1 2" key="1">
    <citation type="submission" date="2019-07" db="EMBL/GenBank/DDBJ databases">
        <title>Whole genome shotgun sequence of Brevifollis gellanilyticus NBRC 108608.</title>
        <authorList>
            <person name="Hosoyama A."/>
            <person name="Uohara A."/>
            <person name="Ohji S."/>
            <person name="Ichikawa N."/>
        </authorList>
    </citation>
    <scope>NUCLEOTIDE SEQUENCE [LARGE SCALE GENOMIC DNA]</scope>
    <source>
        <strain evidence="1 2">NBRC 108608</strain>
    </source>
</reference>
<keyword evidence="2" id="KW-1185">Reference proteome</keyword>
<gene>
    <name evidence="1" type="ORF">BGE01nite_37350</name>
</gene>
<dbReference type="AlphaFoldDB" id="A0A512MCH4"/>
<dbReference type="OrthoDB" id="5522207at2"/>
<evidence type="ECO:0000313" key="2">
    <source>
        <dbReference type="Proteomes" id="UP000321577"/>
    </source>
</evidence>
<evidence type="ECO:0000313" key="1">
    <source>
        <dbReference type="EMBL" id="GEP44444.1"/>
    </source>
</evidence>
<proteinExistence type="predicted"/>
<dbReference type="Proteomes" id="UP000321577">
    <property type="component" value="Unassembled WGS sequence"/>
</dbReference>